<evidence type="ECO:0000313" key="3">
    <source>
        <dbReference type="Proteomes" id="UP000002484"/>
    </source>
</evidence>
<dbReference type="KEGG" id="fri:FraEuI1c_3380"/>
<dbReference type="AlphaFoldDB" id="E3IWQ9"/>
<gene>
    <name evidence="2" type="ordered locus">FraEuI1c_3380</name>
</gene>
<keyword evidence="1" id="KW-0732">Signal</keyword>
<dbReference type="Gene3D" id="3.40.50.2300">
    <property type="match status" value="2"/>
</dbReference>
<organism evidence="2 3">
    <name type="scientific">Pseudofrankia inefficax (strain DSM 45817 / CECT 9037 / DDB 130130 / EuI1c)</name>
    <name type="common">Frankia inefficax</name>
    <dbReference type="NCBI Taxonomy" id="298654"/>
    <lineage>
        <taxon>Bacteria</taxon>
        <taxon>Bacillati</taxon>
        <taxon>Actinomycetota</taxon>
        <taxon>Actinomycetes</taxon>
        <taxon>Frankiales</taxon>
        <taxon>Frankiaceae</taxon>
        <taxon>Pseudofrankia</taxon>
    </lineage>
</organism>
<dbReference type="InParanoid" id="E3IWQ9"/>
<keyword evidence="3" id="KW-1185">Reference proteome</keyword>
<name>E3IWQ9_PSEI1</name>
<dbReference type="SUPFAM" id="SSF53822">
    <property type="entry name" value="Periplasmic binding protein-like I"/>
    <property type="match status" value="1"/>
</dbReference>
<feature type="signal peptide" evidence="1">
    <location>
        <begin position="1"/>
        <end position="35"/>
    </location>
</feature>
<evidence type="ECO:0008006" key="4">
    <source>
        <dbReference type="Google" id="ProtNLM"/>
    </source>
</evidence>
<protein>
    <recommendedName>
        <fullName evidence="4">Periplasmic binding protein domain-containing protein</fullName>
    </recommendedName>
</protein>
<dbReference type="EMBL" id="CP002299">
    <property type="protein sequence ID" value="ADP81389.1"/>
    <property type="molecule type" value="Genomic_DNA"/>
</dbReference>
<feature type="chain" id="PRO_5039447587" description="Periplasmic binding protein domain-containing protein" evidence="1">
    <location>
        <begin position="36"/>
        <end position="395"/>
    </location>
</feature>
<sequence precursor="true">MSEPRTRHDRLRRPRAGLRSAFAVGALAGLLLATAACGSSGSSGGTQPAAGSSAPAPAAVASAQAVVDQLLKPPTSLGVTDRLTKAPTGGTFVYLSCELALCQILNKNMSEAASAAGLGFKSIPIKSADPATLIAGMQQALTLSPPPVGVSFAGLPEAVWGSQVAAFAAAGVPLIPVGAGETSKSPAVPAGSLNGPADITAQAKAIASYFVANSGGRGKALVLNVPDIGAFKQFTGDFSSQVASACPGCSVKQVDITLAQTASNGVVPAVVSALQRDPSIDYVVTVEGEWTAGLVPAAKAAGRSGIHIIGINPTSVDQQAILAGTETAFVNIPLKITSWKAVDVALRYAQKMPIADGDGATPYLLLTKATVTKPEDSVDAPSDYVAQFRKLWGLG</sequence>
<reference evidence="2 3" key="1">
    <citation type="submission" date="2010-10" db="EMBL/GenBank/DDBJ databases">
        <title>Complete sequence of Frankia sp. EuI1c.</title>
        <authorList>
            <consortium name="US DOE Joint Genome Institute"/>
            <person name="Lucas S."/>
            <person name="Copeland A."/>
            <person name="Lapidus A."/>
            <person name="Cheng J.-F."/>
            <person name="Bruce D."/>
            <person name="Goodwin L."/>
            <person name="Pitluck S."/>
            <person name="Chertkov O."/>
            <person name="Detter J.C."/>
            <person name="Han C."/>
            <person name="Tapia R."/>
            <person name="Land M."/>
            <person name="Hauser L."/>
            <person name="Jeffries C."/>
            <person name="Kyrpides N."/>
            <person name="Ivanova N."/>
            <person name="Mikhailova N."/>
            <person name="Beauchemin N."/>
            <person name="Sen A."/>
            <person name="Sur S.A."/>
            <person name="Gtari M."/>
            <person name="Wall L."/>
            <person name="Tisa L."/>
            <person name="Woyke T."/>
        </authorList>
    </citation>
    <scope>NUCLEOTIDE SEQUENCE [LARGE SCALE GENOMIC DNA]</scope>
    <source>
        <strain evidence="3">DSM 45817 / CECT 9037 / EuI1c</strain>
    </source>
</reference>
<accession>E3IWQ9</accession>
<proteinExistence type="predicted"/>
<evidence type="ECO:0000256" key="1">
    <source>
        <dbReference type="SAM" id="SignalP"/>
    </source>
</evidence>
<dbReference type="eggNOG" id="COG1879">
    <property type="taxonomic scope" value="Bacteria"/>
</dbReference>
<dbReference type="InterPro" id="IPR028082">
    <property type="entry name" value="Peripla_BP_I"/>
</dbReference>
<dbReference type="HOGENOM" id="CLU_727058_0_0_11"/>
<dbReference type="STRING" id="298654.FraEuI1c_3380"/>
<evidence type="ECO:0000313" key="2">
    <source>
        <dbReference type="EMBL" id="ADP81389.1"/>
    </source>
</evidence>
<dbReference type="Proteomes" id="UP000002484">
    <property type="component" value="Chromosome"/>
</dbReference>